<gene>
    <name evidence="2" type="ORF">BECKSD772F_GA0070984_11773</name>
</gene>
<dbReference type="EMBL" id="CAADFR010000177">
    <property type="protein sequence ID" value="VFK44375.1"/>
    <property type="molecule type" value="Genomic_DNA"/>
</dbReference>
<evidence type="ECO:0000313" key="2">
    <source>
        <dbReference type="EMBL" id="VFK44375.1"/>
    </source>
</evidence>
<accession>A0A450YS81</accession>
<name>A0A450YS81_9GAMM</name>
<feature type="region of interest" description="Disordered" evidence="1">
    <location>
        <begin position="90"/>
        <end position="118"/>
    </location>
</feature>
<feature type="compositionally biased region" description="Basic and acidic residues" evidence="1">
    <location>
        <begin position="101"/>
        <end position="118"/>
    </location>
</feature>
<protein>
    <submittedName>
        <fullName evidence="2">Uncharacterized protein</fullName>
    </submittedName>
</protein>
<evidence type="ECO:0000256" key="1">
    <source>
        <dbReference type="SAM" id="MobiDB-lite"/>
    </source>
</evidence>
<reference evidence="2" key="1">
    <citation type="submission" date="2019-02" db="EMBL/GenBank/DDBJ databases">
        <authorList>
            <person name="Gruber-Vodicka R. H."/>
            <person name="Seah K. B. B."/>
        </authorList>
    </citation>
    <scope>NUCLEOTIDE SEQUENCE</scope>
    <source>
        <strain evidence="2">BECK_S1321</strain>
    </source>
</reference>
<proteinExistence type="predicted"/>
<organism evidence="2">
    <name type="scientific">Candidatus Kentrum sp. SD</name>
    <dbReference type="NCBI Taxonomy" id="2126332"/>
    <lineage>
        <taxon>Bacteria</taxon>
        <taxon>Pseudomonadati</taxon>
        <taxon>Pseudomonadota</taxon>
        <taxon>Gammaproteobacteria</taxon>
        <taxon>Candidatus Kentrum</taxon>
    </lineage>
</organism>
<sequence>MSREDWEIIIADVPDQEEPEAEVYYKNEQWVGISMEFPNTFTVKFCNKDEGNYWEFTYDEAMEILQEAKNRLAKLQRTPEEQAEYEARQKELANFNPTPEKTAEYERKMEEQRKKYYG</sequence>
<dbReference type="AlphaFoldDB" id="A0A450YS81"/>